<evidence type="ECO:0000313" key="2">
    <source>
        <dbReference type="EMBL" id="UTF52441.1"/>
    </source>
</evidence>
<dbReference type="GO" id="GO:0000166">
    <property type="term" value="F:nucleotide binding"/>
    <property type="evidence" value="ECO:0007669"/>
    <property type="project" value="InterPro"/>
</dbReference>
<accession>A0A9E7N7T1</accession>
<dbReference type="Proteomes" id="UP001056855">
    <property type="component" value="Chromosome"/>
</dbReference>
<dbReference type="Gene3D" id="3.30.360.10">
    <property type="entry name" value="Dihydrodipicolinate Reductase, domain 2"/>
    <property type="match status" value="1"/>
</dbReference>
<dbReference type="AlphaFoldDB" id="A0A9E7N7T1"/>
<organism evidence="2 3">
    <name type="scientific">Natronosalvus rutilus</name>
    <dbReference type="NCBI Taxonomy" id="2953753"/>
    <lineage>
        <taxon>Archaea</taxon>
        <taxon>Methanobacteriati</taxon>
        <taxon>Methanobacteriota</taxon>
        <taxon>Stenosarchaea group</taxon>
        <taxon>Halobacteria</taxon>
        <taxon>Halobacteriales</taxon>
        <taxon>Natrialbaceae</taxon>
        <taxon>Natronosalvus</taxon>
    </lineage>
</organism>
<protein>
    <submittedName>
        <fullName evidence="2">Gfo/Idh/MocA family oxidoreductase</fullName>
    </submittedName>
</protein>
<reference evidence="2" key="1">
    <citation type="submission" date="2022-06" db="EMBL/GenBank/DDBJ databases">
        <title>Diverse halophilic archaea isolated from saline environments.</title>
        <authorList>
            <person name="Cui H.-L."/>
        </authorList>
    </citation>
    <scope>NUCLEOTIDE SEQUENCE</scope>
    <source>
        <strain evidence="2">WLHS1</strain>
    </source>
</reference>
<dbReference type="GeneID" id="73290708"/>
<dbReference type="SUPFAM" id="SSF51735">
    <property type="entry name" value="NAD(P)-binding Rossmann-fold domains"/>
    <property type="match status" value="1"/>
</dbReference>
<evidence type="ECO:0000313" key="3">
    <source>
        <dbReference type="Proteomes" id="UP001056855"/>
    </source>
</evidence>
<evidence type="ECO:0000259" key="1">
    <source>
        <dbReference type="Pfam" id="PF01408"/>
    </source>
</evidence>
<dbReference type="RefSeq" id="WP_254156368.1">
    <property type="nucleotide sequence ID" value="NZ_CP100355.1"/>
</dbReference>
<dbReference type="Gene3D" id="3.40.50.720">
    <property type="entry name" value="NAD(P)-binding Rossmann-like Domain"/>
    <property type="match status" value="1"/>
</dbReference>
<dbReference type="KEGG" id="sawl:NGM29_11640"/>
<dbReference type="PANTHER" id="PTHR43818:SF9">
    <property type="entry name" value="HYPOTHETICAL OXIDOREDUCTASE"/>
    <property type="match status" value="1"/>
</dbReference>
<dbReference type="InterPro" id="IPR000683">
    <property type="entry name" value="Gfo/Idh/MocA-like_OxRdtase_N"/>
</dbReference>
<gene>
    <name evidence="2" type="ORF">NGM29_11640</name>
</gene>
<dbReference type="PANTHER" id="PTHR43818">
    <property type="entry name" value="BCDNA.GH03377"/>
    <property type="match status" value="1"/>
</dbReference>
<feature type="domain" description="Gfo/Idh/MocA-like oxidoreductase N-terminal" evidence="1">
    <location>
        <begin position="3"/>
        <end position="115"/>
    </location>
</feature>
<name>A0A9E7N7T1_9EURY</name>
<sequence>MVEIGIVGLDTSHAESYAVAIQNHPETSLAGVWDGGAVRDRVYARAYSERNGASLYAEPLEMADDVDAVMILTVDWTTHRDLAIPFLREDVPTAIDKPIAGSLEDVRAIRTAAGETPLFGGSAVPYHPSLRSVEVAGDGRLFYGVGYGDPFYYGCHVVDAIRFLSGHRWASVAPTDGPGRSVDVVFVDGSHATVRLDGESDRETFTFVGVGDETMVRVVGTSDGDLEGMYRGYLNAFVEAITGARKATGERILDAATLLLGANAALETGQTITPTSDSLAAYSVDGRAFLEDYQPYY</sequence>
<keyword evidence="3" id="KW-1185">Reference proteome</keyword>
<dbReference type="InterPro" id="IPR036291">
    <property type="entry name" value="NAD(P)-bd_dom_sf"/>
</dbReference>
<dbReference type="InterPro" id="IPR050463">
    <property type="entry name" value="Gfo/Idh/MocA_oxidrdct_glycsds"/>
</dbReference>
<proteinExistence type="predicted"/>
<dbReference type="Pfam" id="PF01408">
    <property type="entry name" value="GFO_IDH_MocA"/>
    <property type="match status" value="1"/>
</dbReference>
<dbReference type="EMBL" id="CP100355">
    <property type="protein sequence ID" value="UTF52441.1"/>
    <property type="molecule type" value="Genomic_DNA"/>
</dbReference>